<feature type="non-terminal residue" evidence="7">
    <location>
        <position position="311"/>
    </location>
</feature>
<dbReference type="PROSITE" id="PS50016">
    <property type="entry name" value="ZF_PHD_2"/>
    <property type="match status" value="1"/>
</dbReference>
<keyword evidence="5" id="KW-0175">Coiled coil</keyword>
<dbReference type="SUPFAM" id="SSF57903">
    <property type="entry name" value="FYVE/PHD zinc finger"/>
    <property type="match status" value="1"/>
</dbReference>
<dbReference type="Gene3D" id="3.30.40.10">
    <property type="entry name" value="Zinc/RING finger domain, C3HC4 (zinc finger)"/>
    <property type="match status" value="1"/>
</dbReference>
<sequence>MSKNIAKSNGNPCGVCGKNSKFGSIFCNGPCRQWNHLKCVNLSYKEVKNLPLAEQNVWQCPSCSEKRNKLEECKDLSHDTKEDPNEVEFEDSLSLATELGNAILRENEELKQALHESRNSKSCYELELEDKLIEKEELIRNMTVAQNKKEDELNATIKSLENKLIREKKLNVELATEEKREDVSSLKKISNVMCNKCEVYKQETKNMIDSIRSLEAVICDLQNENDALLKENQSNTSKQYDLKCSNCFPVMNKIKHATKSMEWQNPKYTSKINKEKTAVSVYCQNKFMVLSADDVSDDKHENENASMNTYP</sequence>
<dbReference type="SMART" id="SM00249">
    <property type="entry name" value="PHD"/>
    <property type="match status" value="1"/>
</dbReference>
<dbReference type="AlphaFoldDB" id="A0A1B6IXR4"/>
<evidence type="ECO:0000256" key="4">
    <source>
        <dbReference type="PROSITE-ProRule" id="PRU00146"/>
    </source>
</evidence>
<feature type="coiled-coil region" evidence="5">
    <location>
        <begin position="107"/>
        <end position="177"/>
    </location>
</feature>
<reference evidence="7" key="1">
    <citation type="submission" date="2015-11" db="EMBL/GenBank/DDBJ databases">
        <title>De novo transcriptome assembly of four potential Pierce s Disease insect vectors from Arizona vineyards.</title>
        <authorList>
            <person name="Tassone E.E."/>
        </authorList>
    </citation>
    <scope>NUCLEOTIDE SEQUENCE</scope>
</reference>
<keyword evidence="3" id="KW-0862">Zinc</keyword>
<dbReference type="InterPro" id="IPR011011">
    <property type="entry name" value="Znf_FYVE_PHD"/>
</dbReference>
<evidence type="ECO:0000259" key="6">
    <source>
        <dbReference type="PROSITE" id="PS50016"/>
    </source>
</evidence>
<proteinExistence type="predicted"/>
<evidence type="ECO:0000256" key="3">
    <source>
        <dbReference type="ARBA" id="ARBA00022833"/>
    </source>
</evidence>
<keyword evidence="2 4" id="KW-0863">Zinc-finger</keyword>
<evidence type="ECO:0000256" key="2">
    <source>
        <dbReference type="ARBA" id="ARBA00022771"/>
    </source>
</evidence>
<keyword evidence="1" id="KW-0479">Metal-binding</keyword>
<dbReference type="InterPro" id="IPR013083">
    <property type="entry name" value="Znf_RING/FYVE/PHD"/>
</dbReference>
<name>A0A1B6IXR4_9HEMI</name>
<dbReference type="EMBL" id="GECU01015992">
    <property type="protein sequence ID" value="JAS91714.1"/>
    <property type="molecule type" value="Transcribed_RNA"/>
</dbReference>
<feature type="domain" description="PHD-type" evidence="6">
    <location>
        <begin position="10"/>
        <end position="66"/>
    </location>
</feature>
<dbReference type="InterPro" id="IPR019787">
    <property type="entry name" value="Znf_PHD-finger"/>
</dbReference>
<organism evidence="7">
    <name type="scientific">Homalodisca liturata</name>
    <dbReference type="NCBI Taxonomy" id="320908"/>
    <lineage>
        <taxon>Eukaryota</taxon>
        <taxon>Metazoa</taxon>
        <taxon>Ecdysozoa</taxon>
        <taxon>Arthropoda</taxon>
        <taxon>Hexapoda</taxon>
        <taxon>Insecta</taxon>
        <taxon>Pterygota</taxon>
        <taxon>Neoptera</taxon>
        <taxon>Paraneoptera</taxon>
        <taxon>Hemiptera</taxon>
        <taxon>Auchenorrhyncha</taxon>
        <taxon>Membracoidea</taxon>
        <taxon>Cicadellidae</taxon>
        <taxon>Cicadellinae</taxon>
        <taxon>Proconiini</taxon>
        <taxon>Homalodisca</taxon>
    </lineage>
</organism>
<evidence type="ECO:0000256" key="1">
    <source>
        <dbReference type="ARBA" id="ARBA00022723"/>
    </source>
</evidence>
<dbReference type="GO" id="GO:0008270">
    <property type="term" value="F:zinc ion binding"/>
    <property type="evidence" value="ECO:0007669"/>
    <property type="project" value="UniProtKB-KW"/>
</dbReference>
<dbReference type="InterPro" id="IPR001965">
    <property type="entry name" value="Znf_PHD"/>
</dbReference>
<evidence type="ECO:0000313" key="7">
    <source>
        <dbReference type="EMBL" id="JAS91714.1"/>
    </source>
</evidence>
<accession>A0A1B6IXR4</accession>
<protein>
    <recommendedName>
        <fullName evidence="6">PHD-type domain-containing protein</fullName>
    </recommendedName>
</protein>
<evidence type="ECO:0000256" key="5">
    <source>
        <dbReference type="SAM" id="Coils"/>
    </source>
</evidence>
<gene>
    <name evidence="7" type="ORF">g.11177</name>
</gene>